<dbReference type="SUPFAM" id="SSF55781">
    <property type="entry name" value="GAF domain-like"/>
    <property type="match status" value="1"/>
</dbReference>
<dbReference type="PROSITE" id="PS51078">
    <property type="entry name" value="ICLR_ED"/>
    <property type="match status" value="1"/>
</dbReference>
<dbReference type="Gene3D" id="3.30.450.40">
    <property type="match status" value="1"/>
</dbReference>
<dbReference type="AlphaFoldDB" id="A0A377Z1R4"/>
<organism evidence="2 3">
    <name type="scientific">Klebsiella pneumoniae subsp. pneumoniae</name>
    <dbReference type="NCBI Taxonomy" id="72407"/>
    <lineage>
        <taxon>Bacteria</taxon>
        <taxon>Pseudomonadati</taxon>
        <taxon>Pseudomonadota</taxon>
        <taxon>Gammaproteobacteria</taxon>
        <taxon>Enterobacterales</taxon>
        <taxon>Enterobacteriaceae</taxon>
        <taxon>Klebsiella/Raoultella group</taxon>
        <taxon>Klebsiella</taxon>
        <taxon>Klebsiella pneumoniae complex</taxon>
    </lineage>
</organism>
<gene>
    <name evidence="2" type="primary">yiaJ_2</name>
    <name evidence="2" type="ORF">NCTC9504_00529</name>
</gene>
<name>A0A377Z1R4_KLEPN</name>
<dbReference type="EMBL" id="UGMA01000005">
    <property type="protein sequence ID" value="STU56634.1"/>
    <property type="molecule type" value="Genomic_DNA"/>
</dbReference>
<dbReference type="PANTHER" id="PTHR30136">
    <property type="entry name" value="HELIX-TURN-HELIX TRANSCRIPTIONAL REGULATOR, ICLR FAMILY"/>
    <property type="match status" value="1"/>
</dbReference>
<evidence type="ECO:0000313" key="3">
    <source>
        <dbReference type="Proteomes" id="UP000254020"/>
    </source>
</evidence>
<accession>A0A377Z1R4</accession>
<dbReference type="PANTHER" id="PTHR30136:SF19">
    <property type="entry name" value="DNA-BINDING TRANSCRIPTIONAL REPRESSOR YIAJ"/>
    <property type="match status" value="1"/>
</dbReference>
<feature type="domain" description="IclR-ED" evidence="1">
    <location>
        <begin position="1"/>
        <end position="170"/>
    </location>
</feature>
<dbReference type="GO" id="GO:0003700">
    <property type="term" value="F:DNA-binding transcription factor activity"/>
    <property type="evidence" value="ECO:0007669"/>
    <property type="project" value="TreeGrafter"/>
</dbReference>
<dbReference type="Pfam" id="PF01614">
    <property type="entry name" value="IclR_C"/>
    <property type="match status" value="1"/>
</dbReference>
<evidence type="ECO:0000313" key="2">
    <source>
        <dbReference type="EMBL" id="STU56634.1"/>
    </source>
</evidence>
<sequence length="178" mass="20109">MAAPHLEALNLATGETVNFSSREDDHAILIYKLEPTTGMLRTRAYIGQHMPLYCSAMGKIYMAFGHPDYVEHYWNTHQDIIQPLTRNTITGLPAMHDELAQIRERNMAMDREENELGVSCLAVPVFDIHQRVPYAISISLSTSRLKQIGEKNLLKPLRETAEAISRELGFTVREASGK</sequence>
<dbReference type="InterPro" id="IPR014757">
    <property type="entry name" value="Tscrpt_reg_IclR_C"/>
</dbReference>
<evidence type="ECO:0000259" key="1">
    <source>
        <dbReference type="PROSITE" id="PS51078"/>
    </source>
</evidence>
<dbReference type="Proteomes" id="UP000254020">
    <property type="component" value="Unassembled WGS sequence"/>
</dbReference>
<dbReference type="FunFam" id="3.30.450.40:FF:000022">
    <property type="entry name" value="IclR family transcriptional regulator"/>
    <property type="match status" value="1"/>
</dbReference>
<dbReference type="InterPro" id="IPR029016">
    <property type="entry name" value="GAF-like_dom_sf"/>
</dbReference>
<reference evidence="2 3" key="1">
    <citation type="submission" date="2018-06" db="EMBL/GenBank/DDBJ databases">
        <authorList>
            <consortium name="Pathogen Informatics"/>
            <person name="Doyle S."/>
        </authorList>
    </citation>
    <scope>NUCLEOTIDE SEQUENCE [LARGE SCALE GENOMIC DNA]</scope>
    <source>
        <strain evidence="2 3">NCTC9504</strain>
    </source>
</reference>
<proteinExistence type="predicted"/>
<dbReference type="InterPro" id="IPR050707">
    <property type="entry name" value="HTH_MetabolicPath_Reg"/>
</dbReference>
<dbReference type="GO" id="GO:0045892">
    <property type="term" value="P:negative regulation of DNA-templated transcription"/>
    <property type="evidence" value="ECO:0007669"/>
    <property type="project" value="TreeGrafter"/>
</dbReference>
<dbReference type="GO" id="GO:0003677">
    <property type="term" value="F:DNA binding"/>
    <property type="evidence" value="ECO:0007669"/>
    <property type="project" value="TreeGrafter"/>
</dbReference>
<protein>
    <submittedName>
        <fullName evidence="2">IclR family transcriptional regulator</fullName>
    </submittedName>
</protein>